<dbReference type="Pfam" id="PF13411">
    <property type="entry name" value="MerR_1"/>
    <property type="match status" value="1"/>
</dbReference>
<keyword evidence="2" id="KW-0238">DNA-binding</keyword>
<sequence length="124" mass="13540">MRIGELARRAGVTTKAVRYYESVGLLDAPRLTNGYRDFDERDVRLVREISGLVALGVRAEQARPFVECLVAGNERGHDCPDSVTAYRDAIAELDERIGELSARRAALATLLESAGGCVECGRTD</sequence>
<evidence type="ECO:0000313" key="5">
    <source>
        <dbReference type="EMBL" id="MDO7881796.1"/>
    </source>
</evidence>
<feature type="domain" description="HTH merR-type" evidence="4">
    <location>
        <begin position="1"/>
        <end position="68"/>
    </location>
</feature>
<proteinExistence type="predicted"/>
<accession>A0ABT9BLB2</accession>
<protein>
    <submittedName>
        <fullName evidence="5">MerR family transcriptional regulator</fullName>
    </submittedName>
</protein>
<evidence type="ECO:0000256" key="2">
    <source>
        <dbReference type="ARBA" id="ARBA00023125"/>
    </source>
</evidence>
<dbReference type="PRINTS" id="PR00040">
    <property type="entry name" value="HTHMERR"/>
</dbReference>
<dbReference type="EMBL" id="JAUQUB010000001">
    <property type="protein sequence ID" value="MDO7881796.1"/>
    <property type="molecule type" value="Genomic_DNA"/>
</dbReference>
<reference evidence="5 6" key="1">
    <citation type="submission" date="2023-07" db="EMBL/GenBank/DDBJ databases">
        <title>Protaetiibacter sp. nov WY-16 isolated from soil.</title>
        <authorList>
            <person name="Liu B."/>
            <person name="Wan Y."/>
        </authorList>
    </citation>
    <scope>NUCLEOTIDE SEQUENCE [LARGE SCALE GENOMIC DNA]</scope>
    <source>
        <strain evidence="5 6">WY-16</strain>
    </source>
</reference>
<dbReference type="InterPro" id="IPR009061">
    <property type="entry name" value="DNA-bd_dom_put_sf"/>
</dbReference>
<name>A0ABT9BLB2_9MICO</name>
<comment type="caution">
    <text evidence="5">The sequence shown here is derived from an EMBL/GenBank/DDBJ whole genome shotgun (WGS) entry which is preliminary data.</text>
</comment>
<dbReference type="SMART" id="SM00422">
    <property type="entry name" value="HTH_MERR"/>
    <property type="match status" value="1"/>
</dbReference>
<dbReference type="PANTHER" id="PTHR30204:SF94">
    <property type="entry name" value="HEAVY METAL-DEPENDENT TRANSCRIPTIONAL REGULATOR HI_0293-RELATED"/>
    <property type="match status" value="1"/>
</dbReference>
<dbReference type="PROSITE" id="PS50937">
    <property type="entry name" value="HTH_MERR_2"/>
    <property type="match status" value="1"/>
</dbReference>
<dbReference type="RefSeq" id="WP_305002195.1">
    <property type="nucleotide sequence ID" value="NZ_JAUQUB010000001.1"/>
</dbReference>
<dbReference type="PROSITE" id="PS00552">
    <property type="entry name" value="HTH_MERR_1"/>
    <property type="match status" value="1"/>
</dbReference>
<evidence type="ECO:0000256" key="3">
    <source>
        <dbReference type="ARBA" id="ARBA00023163"/>
    </source>
</evidence>
<dbReference type="InterPro" id="IPR000551">
    <property type="entry name" value="MerR-type_HTH_dom"/>
</dbReference>
<evidence type="ECO:0000259" key="4">
    <source>
        <dbReference type="PROSITE" id="PS50937"/>
    </source>
</evidence>
<dbReference type="InterPro" id="IPR047057">
    <property type="entry name" value="MerR_fam"/>
</dbReference>
<organism evidence="5 6">
    <name type="scientific">Antiquaquibacter soli</name>
    <dbReference type="NCBI Taxonomy" id="3064523"/>
    <lineage>
        <taxon>Bacteria</taxon>
        <taxon>Bacillati</taxon>
        <taxon>Actinomycetota</taxon>
        <taxon>Actinomycetes</taxon>
        <taxon>Micrococcales</taxon>
        <taxon>Microbacteriaceae</taxon>
        <taxon>Antiquaquibacter</taxon>
    </lineage>
</organism>
<dbReference type="PANTHER" id="PTHR30204">
    <property type="entry name" value="REDOX-CYCLING DRUG-SENSING TRANSCRIPTIONAL ACTIVATOR SOXR"/>
    <property type="match status" value="1"/>
</dbReference>
<gene>
    <name evidence="5" type="ORF">Q5716_06095</name>
</gene>
<dbReference type="SUPFAM" id="SSF46955">
    <property type="entry name" value="Putative DNA-binding domain"/>
    <property type="match status" value="1"/>
</dbReference>
<dbReference type="Gene3D" id="1.10.1660.10">
    <property type="match status" value="1"/>
</dbReference>
<keyword evidence="1" id="KW-0805">Transcription regulation</keyword>
<keyword evidence="6" id="KW-1185">Reference proteome</keyword>
<evidence type="ECO:0000313" key="6">
    <source>
        <dbReference type="Proteomes" id="UP001241072"/>
    </source>
</evidence>
<keyword evidence="3" id="KW-0804">Transcription</keyword>
<evidence type="ECO:0000256" key="1">
    <source>
        <dbReference type="ARBA" id="ARBA00023015"/>
    </source>
</evidence>
<dbReference type="Proteomes" id="UP001241072">
    <property type="component" value="Unassembled WGS sequence"/>
</dbReference>